<comment type="similarity">
    <text evidence="1">Belongs to the DNA mismatch repair MutL/HexB family.</text>
</comment>
<evidence type="ECO:0000259" key="3">
    <source>
        <dbReference type="SMART" id="SM00853"/>
    </source>
</evidence>
<evidence type="ECO:0000256" key="1">
    <source>
        <dbReference type="ARBA" id="ARBA00006082"/>
    </source>
</evidence>
<accession>A0A178ZRS8</accession>
<feature type="domain" description="MutL C-terminal dimerisation" evidence="3">
    <location>
        <begin position="653"/>
        <end position="845"/>
    </location>
</feature>
<dbReference type="AlphaFoldDB" id="A0A178ZRS8"/>
<dbReference type="InterPro" id="IPR038973">
    <property type="entry name" value="MutL/Mlh/Pms-like"/>
</dbReference>
<dbReference type="GO" id="GO:0006298">
    <property type="term" value="P:mismatch repair"/>
    <property type="evidence" value="ECO:0007669"/>
    <property type="project" value="InterPro"/>
</dbReference>
<dbReference type="RefSeq" id="XP_018695891.1">
    <property type="nucleotide sequence ID" value="XM_018836241.1"/>
</dbReference>
<dbReference type="GO" id="GO:0032300">
    <property type="term" value="C:mismatch repair complex"/>
    <property type="evidence" value="ECO:0007669"/>
    <property type="project" value="InterPro"/>
</dbReference>
<dbReference type="GO" id="GO:0016887">
    <property type="term" value="F:ATP hydrolysis activity"/>
    <property type="evidence" value="ECO:0007669"/>
    <property type="project" value="InterPro"/>
</dbReference>
<reference evidence="4 5" key="1">
    <citation type="submission" date="2016-04" db="EMBL/GenBank/DDBJ databases">
        <title>Draft genome of Fonsecaea erecta CBS 125763.</title>
        <authorList>
            <person name="Weiss V.A."/>
            <person name="Vicente V.A."/>
            <person name="Raittz R.T."/>
            <person name="Moreno L.F."/>
            <person name="De Souza E.M."/>
            <person name="Pedrosa F.O."/>
            <person name="Steffens M.B."/>
            <person name="Faoro H."/>
            <person name="Tadra-Sfeir M.Z."/>
            <person name="Najafzadeh M.J."/>
            <person name="Felipe M.S."/>
            <person name="Teixeira M."/>
            <person name="Sun J."/>
            <person name="Xi L."/>
            <person name="Gomes R."/>
            <person name="De Azevedo C.M."/>
            <person name="Salgado C.G."/>
            <person name="Da Silva M.B."/>
            <person name="Nascimento M.F."/>
            <person name="Queiroz-Telles F."/>
            <person name="Attili D.S."/>
            <person name="Gorbushina A."/>
        </authorList>
    </citation>
    <scope>NUCLEOTIDE SEQUENCE [LARGE SCALE GENOMIC DNA]</scope>
    <source>
        <strain evidence="4 5">CBS 125763</strain>
    </source>
</reference>
<feature type="region of interest" description="Disordered" evidence="2">
    <location>
        <begin position="416"/>
        <end position="449"/>
    </location>
</feature>
<gene>
    <name evidence="4" type="ORF">AYL99_04729</name>
</gene>
<dbReference type="PANTHER" id="PTHR10073">
    <property type="entry name" value="DNA MISMATCH REPAIR PROTEIN MLH, PMS, MUTL"/>
    <property type="match status" value="1"/>
</dbReference>
<keyword evidence="5" id="KW-1185">Reference proteome</keyword>
<sequence length="915" mass="101911">MAASKPRISLLPDDVWKKVASSCEITSPQHVIEGLLRNALDADASSIVIEVEFSKGYVSICDNGNGIKQVEFSEQGQLARLHCTKQLDVHVGQKFDCGLLGSSKLSSSDPTYGRYGRFLSNLSHLSLLSISSKHQSEEFANRLILHRGNIVCRQLRLDKEDVGIVRKGTTVTVHNLFGDIPVRFKHLSHLHSSSTETERAFNQVKAMFVGYLLAQPHAVEVRFSLKGEKQPHLHCRSPLLSQGRFSLESIVSTLFQAKLVTSLDTTNWRAASVRTSQFCIRAAISVELSPNKTNQFISIAKSPIRRGQSISCLYDVIDRLYEVSSFRSPDSAPSAPCGVTKHRKPQHNFIQPVRLQKAVDKWPMFHIQIEPRSCELSRILGSEHSGADALPIVDHLTKAVETLFSNFLFANGYSADSGRNESKSVRDRRKREDPSRRRPIEQSSAKVSKSATEARYLNNWQRVKSARLSREDFRYGLNLRNPDGISCLPTRATEGRPFLGSLRSGEPGYGNAACETQTVCNDNDETVVGLPLFDSHNGQVVYLHPRTGAVIPRANPNPACSDRSRGCCSPLAQRQRLPASNNSEGQKPPTKPVLNLQQYLRTKSHHQADAPIACRKFEPVSDVFGKCYGADGQGKAVVESQIVTKGALSSATVIQQVDRKFILTTLALQDPRDPCSAERHERRLLGLIDQHAADERVKFEKLCSDICKRTSTNLTTPMIFEVDEIEARLLEEHREYFSKWCIGYCIVEEIQAAQSSRSHHTWTVRVTMLPTLIIERCRADPKLLADIIRGEIWLGGALRRRTPLPHPPQPDEPSWWSDMADCPKGIIEMLKSRSCRTAVMFNDHLDTRQCHQLVQSLSQCTFPFQCAHGRPTLTVLAELAGGDFGGPGMGAYADPSAAALAFGDAWRGWQSRRIG</sequence>
<dbReference type="Pfam" id="PF13589">
    <property type="entry name" value="HATPase_c_3"/>
    <property type="match status" value="1"/>
</dbReference>
<dbReference type="InterPro" id="IPR037198">
    <property type="entry name" value="MutL_C_sf"/>
</dbReference>
<name>A0A178ZRS8_9EURO</name>
<dbReference type="STRING" id="1367422.A0A178ZRS8"/>
<dbReference type="OrthoDB" id="429932at2759"/>
<dbReference type="SUPFAM" id="SSF55874">
    <property type="entry name" value="ATPase domain of HSP90 chaperone/DNA topoisomerase II/histidine kinase"/>
    <property type="match status" value="1"/>
</dbReference>
<dbReference type="InterPro" id="IPR036890">
    <property type="entry name" value="HATPase_C_sf"/>
</dbReference>
<proteinExistence type="inferred from homology"/>
<dbReference type="SUPFAM" id="SSF118116">
    <property type="entry name" value="DNA mismatch repair protein MutL"/>
    <property type="match status" value="2"/>
</dbReference>
<feature type="compositionally biased region" description="Basic and acidic residues" evidence="2">
    <location>
        <begin position="418"/>
        <end position="440"/>
    </location>
</feature>
<dbReference type="InterPro" id="IPR042121">
    <property type="entry name" value="MutL_C_regsub"/>
</dbReference>
<comment type="caution">
    <text evidence="4">The sequence shown here is derived from an EMBL/GenBank/DDBJ whole genome shotgun (WGS) entry which is preliminary data.</text>
</comment>
<dbReference type="InterPro" id="IPR014790">
    <property type="entry name" value="MutL_C"/>
</dbReference>
<dbReference type="GeneID" id="30008897"/>
<dbReference type="GO" id="GO:0005524">
    <property type="term" value="F:ATP binding"/>
    <property type="evidence" value="ECO:0007669"/>
    <property type="project" value="InterPro"/>
</dbReference>
<dbReference type="Gene3D" id="3.30.565.10">
    <property type="entry name" value="Histidine kinase-like ATPase, C-terminal domain"/>
    <property type="match status" value="1"/>
</dbReference>
<protein>
    <recommendedName>
        <fullName evidence="3">MutL C-terminal dimerisation domain-containing protein</fullName>
    </recommendedName>
</protein>
<evidence type="ECO:0000313" key="5">
    <source>
        <dbReference type="Proteomes" id="UP000078343"/>
    </source>
</evidence>
<dbReference type="PANTHER" id="PTHR10073:SF47">
    <property type="entry name" value="DNA MISMATCH REPAIR PROTEIN MLH3"/>
    <property type="match status" value="1"/>
</dbReference>
<evidence type="ECO:0000256" key="2">
    <source>
        <dbReference type="SAM" id="MobiDB-lite"/>
    </source>
</evidence>
<dbReference type="SMART" id="SM00853">
    <property type="entry name" value="MutL_C"/>
    <property type="match status" value="1"/>
</dbReference>
<dbReference type="Pfam" id="PF08676">
    <property type="entry name" value="MutL_C"/>
    <property type="match status" value="1"/>
</dbReference>
<dbReference type="GO" id="GO:0140664">
    <property type="term" value="F:ATP-dependent DNA damage sensor activity"/>
    <property type="evidence" value="ECO:0007669"/>
    <property type="project" value="InterPro"/>
</dbReference>
<evidence type="ECO:0000313" key="4">
    <source>
        <dbReference type="EMBL" id="OAP62524.1"/>
    </source>
</evidence>
<dbReference type="EMBL" id="LVYI01000003">
    <property type="protein sequence ID" value="OAP62524.1"/>
    <property type="molecule type" value="Genomic_DNA"/>
</dbReference>
<dbReference type="Gene3D" id="3.30.1540.20">
    <property type="entry name" value="MutL, C-terminal domain, dimerisation subdomain"/>
    <property type="match status" value="1"/>
</dbReference>
<dbReference type="Gene3D" id="3.30.1370.100">
    <property type="entry name" value="MutL, C-terminal domain, regulatory subdomain"/>
    <property type="match status" value="1"/>
</dbReference>
<dbReference type="Proteomes" id="UP000078343">
    <property type="component" value="Unassembled WGS sequence"/>
</dbReference>
<organism evidence="4 5">
    <name type="scientific">Fonsecaea erecta</name>
    <dbReference type="NCBI Taxonomy" id="1367422"/>
    <lineage>
        <taxon>Eukaryota</taxon>
        <taxon>Fungi</taxon>
        <taxon>Dikarya</taxon>
        <taxon>Ascomycota</taxon>
        <taxon>Pezizomycotina</taxon>
        <taxon>Eurotiomycetes</taxon>
        <taxon>Chaetothyriomycetidae</taxon>
        <taxon>Chaetothyriales</taxon>
        <taxon>Herpotrichiellaceae</taxon>
        <taxon>Fonsecaea</taxon>
    </lineage>
</organism>
<dbReference type="InterPro" id="IPR042120">
    <property type="entry name" value="MutL_C_dimsub"/>
</dbReference>